<dbReference type="SUPFAM" id="SSF51735">
    <property type="entry name" value="NAD(P)-binding Rossmann-fold domains"/>
    <property type="match status" value="1"/>
</dbReference>
<dbReference type="KEGG" id="nano:G5V58_09680"/>
<dbReference type="GO" id="GO:0016491">
    <property type="term" value="F:oxidoreductase activity"/>
    <property type="evidence" value="ECO:0007669"/>
    <property type="project" value="UniProtKB-KW"/>
</dbReference>
<reference evidence="4 5" key="1">
    <citation type="submission" date="2020-02" db="EMBL/GenBank/DDBJ databases">
        <title>Full genome sequence of Nocardioides sp. R-3366.</title>
        <authorList>
            <person name="Im W.-T."/>
        </authorList>
    </citation>
    <scope>NUCLEOTIDE SEQUENCE [LARGE SCALE GENOMIC DNA]</scope>
    <source>
        <strain evidence="4 5">R-3366</strain>
    </source>
</reference>
<dbReference type="InterPro" id="IPR002347">
    <property type="entry name" value="SDR_fam"/>
</dbReference>
<keyword evidence="5" id="KW-1185">Reference proteome</keyword>
<evidence type="ECO:0000313" key="5">
    <source>
        <dbReference type="Proteomes" id="UP000502996"/>
    </source>
</evidence>
<proteinExistence type="inferred from homology"/>
<dbReference type="PRINTS" id="PR00081">
    <property type="entry name" value="GDHRDH"/>
</dbReference>
<evidence type="ECO:0000313" key="4">
    <source>
        <dbReference type="EMBL" id="QIG42995.1"/>
    </source>
</evidence>
<dbReference type="EMBL" id="CP049257">
    <property type="protein sequence ID" value="QIG42995.1"/>
    <property type="molecule type" value="Genomic_DNA"/>
</dbReference>
<accession>A0A6G6WD19</accession>
<organism evidence="4 5">
    <name type="scientific">Nocardioides anomalus</name>
    <dbReference type="NCBI Taxonomy" id="2712223"/>
    <lineage>
        <taxon>Bacteria</taxon>
        <taxon>Bacillati</taxon>
        <taxon>Actinomycetota</taxon>
        <taxon>Actinomycetes</taxon>
        <taxon>Propionibacteriales</taxon>
        <taxon>Nocardioidaceae</taxon>
        <taxon>Nocardioides</taxon>
    </lineage>
</organism>
<dbReference type="AlphaFoldDB" id="A0A6G6WD19"/>
<dbReference type="Proteomes" id="UP000502996">
    <property type="component" value="Chromosome"/>
</dbReference>
<comment type="similarity">
    <text evidence="1">Belongs to the short-chain dehydrogenases/reductases (SDR) family.</text>
</comment>
<name>A0A6G6WD19_9ACTN</name>
<evidence type="ECO:0000256" key="3">
    <source>
        <dbReference type="ARBA" id="ARBA00023002"/>
    </source>
</evidence>
<keyword evidence="2" id="KW-0521">NADP</keyword>
<dbReference type="InterPro" id="IPR036291">
    <property type="entry name" value="NAD(P)-bd_dom_sf"/>
</dbReference>
<gene>
    <name evidence="4" type="ORF">G5V58_09680</name>
</gene>
<dbReference type="PANTHER" id="PTHR24320:SF282">
    <property type="entry name" value="WW DOMAIN-CONTAINING OXIDOREDUCTASE"/>
    <property type="match status" value="1"/>
</dbReference>
<evidence type="ECO:0000256" key="1">
    <source>
        <dbReference type="ARBA" id="ARBA00006484"/>
    </source>
</evidence>
<dbReference type="RefSeq" id="WP_165231635.1">
    <property type="nucleotide sequence ID" value="NZ_CP049257.1"/>
</dbReference>
<dbReference type="PANTHER" id="PTHR24320">
    <property type="entry name" value="RETINOL DEHYDROGENASE"/>
    <property type="match status" value="1"/>
</dbReference>
<dbReference type="Pfam" id="PF00106">
    <property type="entry name" value="adh_short"/>
    <property type="match status" value="1"/>
</dbReference>
<sequence length="308" mass="32261">MSHRATRLTTPFGRTSSADDVLRGVDLAGRHALVTGANTGLGRETARALAAAGASVTVAGRNADAVREAARAIAVATGNPRVDHLVVDLADLASVDAAVGGWSRPLDVLVNNAGVMAVPELTRTRQGHELQFAVNALGHLALTLGLHDALARSGDARVVWLSSNAHLFSPPVLGDLDRRFRPYDPLLAYAEAKAATALLAVETDRRWADDGIRAQACNPGAIATGLQQHTGGLQTPVERRKTVPQGAATSVLLAASPLLADVGGRYFEDCDEAEVRHESPGLFGTGVADYVLDTRLSALLWDQAVALL</sequence>
<evidence type="ECO:0000256" key="2">
    <source>
        <dbReference type="ARBA" id="ARBA00022857"/>
    </source>
</evidence>
<protein>
    <submittedName>
        <fullName evidence="4">SDR family NAD(P)-dependent oxidoreductase</fullName>
    </submittedName>
</protein>
<dbReference type="Gene3D" id="3.40.50.720">
    <property type="entry name" value="NAD(P)-binding Rossmann-like Domain"/>
    <property type="match status" value="1"/>
</dbReference>
<keyword evidence="3" id="KW-0560">Oxidoreductase</keyword>